<comment type="similarity">
    <text evidence="8">Belongs to the binding-protein-dependent transport system permease family.</text>
</comment>
<evidence type="ECO:0000313" key="11">
    <source>
        <dbReference type="EMBL" id="TQM25980.1"/>
    </source>
</evidence>
<dbReference type="GO" id="GO:0022857">
    <property type="term" value="F:transmembrane transporter activity"/>
    <property type="evidence" value="ECO:0007669"/>
    <property type="project" value="InterPro"/>
</dbReference>
<feature type="transmembrane region" description="Helical" evidence="8">
    <location>
        <begin position="166"/>
        <end position="192"/>
    </location>
</feature>
<feature type="compositionally biased region" description="Low complexity" evidence="9">
    <location>
        <begin position="1"/>
        <end position="10"/>
    </location>
</feature>
<dbReference type="NCBIfam" id="TIGR01726">
    <property type="entry name" value="HEQRo_perm_3TM"/>
    <property type="match status" value="1"/>
</dbReference>
<comment type="subcellular location">
    <subcellularLocation>
        <location evidence="1 8">Cell membrane</location>
        <topology evidence="1 8">Multi-pass membrane protein</topology>
    </subcellularLocation>
</comment>
<dbReference type="InterPro" id="IPR043429">
    <property type="entry name" value="ArtM/GltK/GlnP/TcyL/YhdX-like"/>
</dbReference>
<evidence type="ECO:0000256" key="9">
    <source>
        <dbReference type="SAM" id="MobiDB-lite"/>
    </source>
</evidence>
<dbReference type="Pfam" id="PF00528">
    <property type="entry name" value="BPD_transp_1"/>
    <property type="match status" value="1"/>
</dbReference>
<feature type="region of interest" description="Disordered" evidence="9">
    <location>
        <begin position="1"/>
        <end position="56"/>
    </location>
</feature>
<dbReference type="GO" id="GO:0043190">
    <property type="term" value="C:ATP-binding cassette (ABC) transporter complex"/>
    <property type="evidence" value="ECO:0007669"/>
    <property type="project" value="InterPro"/>
</dbReference>
<dbReference type="PANTHER" id="PTHR30614">
    <property type="entry name" value="MEMBRANE COMPONENT OF AMINO ACID ABC TRANSPORTER"/>
    <property type="match status" value="1"/>
</dbReference>
<evidence type="ECO:0000313" key="12">
    <source>
        <dbReference type="Proteomes" id="UP000316331"/>
    </source>
</evidence>
<evidence type="ECO:0000256" key="3">
    <source>
        <dbReference type="ARBA" id="ARBA00022475"/>
    </source>
</evidence>
<accession>A0A543EWK7</accession>
<evidence type="ECO:0000256" key="8">
    <source>
        <dbReference type="RuleBase" id="RU363032"/>
    </source>
</evidence>
<dbReference type="SUPFAM" id="SSF161098">
    <property type="entry name" value="MetI-like"/>
    <property type="match status" value="1"/>
</dbReference>
<keyword evidence="6 8" id="KW-1133">Transmembrane helix</keyword>
<feature type="transmembrane region" description="Helical" evidence="8">
    <location>
        <begin position="314"/>
        <end position="339"/>
    </location>
</feature>
<evidence type="ECO:0000256" key="4">
    <source>
        <dbReference type="ARBA" id="ARBA00022692"/>
    </source>
</evidence>
<protein>
    <submittedName>
        <fullName evidence="11">Amino acid ABC transporter membrane protein (PAAT family)</fullName>
    </submittedName>
</protein>
<feature type="transmembrane region" description="Helical" evidence="8">
    <location>
        <begin position="204"/>
        <end position="226"/>
    </location>
</feature>
<sequence>MSASLASDAAAADDADPPGTADSPVAAAHRPGAIADQPGSAARRSAADADEPGTAADQLQSAALQPNGAANTTSDRTPRVARTYHPWRWVISAAALILLAQFAHGLVTNPGWDWPTFAKYFTARSVLTALRVTLELTLWGTALGFLIGTLLAVARLSNNPVLRVIAWVYIWAFRSIPMIVQLLFWFNIAYLYRTLSLGIPFGPAFLTFEVNGVITGFTAAVIGLALHQAAYSAEIIRAGLVSVDPGQLEAAAALGIPRWRQFRTIVVPQAMRSILPNATNEVISLFKGTSIVSVMAIAELFYQVQVIYGRNGRVVPLLMVATVWYILLTTILTVAQYYIERHYAKGAQRTPTPTPLQELRRRVREIAELGSAAPRGATR</sequence>
<dbReference type="CDD" id="cd06261">
    <property type="entry name" value="TM_PBP2"/>
    <property type="match status" value="1"/>
</dbReference>
<evidence type="ECO:0000256" key="1">
    <source>
        <dbReference type="ARBA" id="ARBA00004651"/>
    </source>
</evidence>
<dbReference type="PROSITE" id="PS50928">
    <property type="entry name" value="ABC_TM1"/>
    <property type="match status" value="1"/>
</dbReference>
<reference evidence="11 12" key="1">
    <citation type="submission" date="2019-06" db="EMBL/GenBank/DDBJ databases">
        <title>Sequencing the genomes of 1000 actinobacteria strains.</title>
        <authorList>
            <person name="Klenk H.-P."/>
        </authorList>
    </citation>
    <scope>NUCLEOTIDE SEQUENCE [LARGE SCALE GENOMIC DNA]</scope>
    <source>
        <strain evidence="11 12">DSM 103495</strain>
    </source>
</reference>
<keyword evidence="5" id="KW-0029">Amino-acid transport</keyword>
<organism evidence="11 12">
    <name type="scientific">Nocardia bhagyanarayanae</name>
    <dbReference type="NCBI Taxonomy" id="1215925"/>
    <lineage>
        <taxon>Bacteria</taxon>
        <taxon>Bacillati</taxon>
        <taxon>Actinomycetota</taxon>
        <taxon>Actinomycetes</taxon>
        <taxon>Mycobacteriales</taxon>
        <taxon>Nocardiaceae</taxon>
        <taxon>Nocardia</taxon>
    </lineage>
</organism>
<evidence type="ECO:0000256" key="2">
    <source>
        <dbReference type="ARBA" id="ARBA00022448"/>
    </source>
</evidence>
<feature type="domain" description="ABC transmembrane type-1" evidence="10">
    <location>
        <begin position="130"/>
        <end position="336"/>
    </location>
</feature>
<dbReference type="AlphaFoldDB" id="A0A543EWK7"/>
<evidence type="ECO:0000256" key="5">
    <source>
        <dbReference type="ARBA" id="ARBA00022970"/>
    </source>
</evidence>
<proteinExistence type="inferred from homology"/>
<evidence type="ECO:0000256" key="7">
    <source>
        <dbReference type="ARBA" id="ARBA00023136"/>
    </source>
</evidence>
<dbReference type="EMBL" id="VFPG01000002">
    <property type="protein sequence ID" value="TQM25980.1"/>
    <property type="molecule type" value="Genomic_DNA"/>
</dbReference>
<dbReference type="InterPro" id="IPR035906">
    <property type="entry name" value="MetI-like_sf"/>
</dbReference>
<keyword evidence="4 8" id="KW-0812">Transmembrane</keyword>
<gene>
    <name evidence="11" type="ORF">FB390_6153</name>
</gene>
<feature type="transmembrane region" description="Helical" evidence="8">
    <location>
        <begin position="89"/>
        <end position="107"/>
    </location>
</feature>
<name>A0A543EWK7_9NOCA</name>
<keyword evidence="7 8" id="KW-0472">Membrane</keyword>
<keyword evidence="3" id="KW-1003">Cell membrane</keyword>
<dbReference type="Gene3D" id="1.10.3720.10">
    <property type="entry name" value="MetI-like"/>
    <property type="match status" value="1"/>
</dbReference>
<keyword evidence="2 8" id="KW-0813">Transport</keyword>
<evidence type="ECO:0000259" key="10">
    <source>
        <dbReference type="PROSITE" id="PS50928"/>
    </source>
</evidence>
<keyword evidence="12" id="KW-1185">Reference proteome</keyword>
<dbReference type="PANTHER" id="PTHR30614:SF0">
    <property type="entry name" value="L-CYSTINE TRANSPORT SYSTEM PERMEASE PROTEIN TCYL"/>
    <property type="match status" value="1"/>
</dbReference>
<dbReference type="InterPro" id="IPR000515">
    <property type="entry name" value="MetI-like"/>
</dbReference>
<evidence type="ECO:0000256" key="6">
    <source>
        <dbReference type="ARBA" id="ARBA00022989"/>
    </source>
</evidence>
<comment type="caution">
    <text evidence="11">The sequence shown here is derived from an EMBL/GenBank/DDBJ whole genome shotgun (WGS) entry which is preliminary data.</text>
</comment>
<dbReference type="Proteomes" id="UP000316331">
    <property type="component" value="Unassembled WGS sequence"/>
</dbReference>
<feature type="transmembrane region" description="Helical" evidence="8">
    <location>
        <begin position="282"/>
        <end position="302"/>
    </location>
</feature>
<feature type="transmembrane region" description="Helical" evidence="8">
    <location>
        <begin position="136"/>
        <end position="154"/>
    </location>
</feature>
<dbReference type="GO" id="GO:0006865">
    <property type="term" value="P:amino acid transport"/>
    <property type="evidence" value="ECO:0007669"/>
    <property type="project" value="UniProtKB-KW"/>
</dbReference>
<dbReference type="InterPro" id="IPR010065">
    <property type="entry name" value="AA_ABC_transptr_permease_3TM"/>
</dbReference>